<comment type="caution">
    <text evidence="3">The sequence shown here is derived from an EMBL/GenBank/DDBJ whole genome shotgun (WGS) entry which is preliminary data.</text>
</comment>
<evidence type="ECO:0000313" key="4">
    <source>
        <dbReference type="Proteomes" id="UP000016960"/>
    </source>
</evidence>
<feature type="transmembrane region" description="Helical" evidence="2">
    <location>
        <begin position="232"/>
        <end position="256"/>
    </location>
</feature>
<keyword evidence="2" id="KW-0472">Membrane</keyword>
<dbReference type="OrthoDB" id="7595044at2"/>
<feature type="region of interest" description="Disordered" evidence="1">
    <location>
        <begin position="443"/>
        <end position="471"/>
    </location>
</feature>
<feature type="transmembrane region" description="Helical" evidence="2">
    <location>
        <begin position="263"/>
        <end position="280"/>
    </location>
</feature>
<dbReference type="STRING" id="582515.KR51_00012200"/>
<feature type="transmembrane region" description="Helical" evidence="2">
    <location>
        <begin position="134"/>
        <end position="156"/>
    </location>
</feature>
<dbReference type="eggNOG" id="COG3307">
    <property type="taxonomic scope" value="Bacteria"/>
</dbReference>
<sequence length="471" mass="52210">MGFLVPLALFCWIPVVLYLFTRLPLQRAVVFSFVAAWLFLPVAGYRIAGLPDLTKTGVTVCGVFLAMLLFDTQRLSRFSPSWLDAPMLLWCICPLLSSVNNGLGLYDGMTSSLTQTVTWGLPYFLGRLYLGNLYGLYQLALGICVGGILYVPLCLYEARMSPQLHGMLYGFHQHSFAHTMRYGGWRPVVFMQHGLEVGLWMMAATFIGFWLWRSGVLTKIYNIDMSWLVASLVLTTILVKSTGAYALLALGLLLMWSGKRMQTSLPILLVSTGICFYLVTNTVVDAPGYQNQIVTSLNSIGVSEARVGSIEFRFDNEKLLADKARQRLLFGWGGWGRSRVYDKFGRNVSTTDSLWIIAFGESGLVGLASLTATMLLPPLLYFSLRYRKKAWERPEFAPASAVALILVLYTIDCLLNAMVNPIFILANGALAGLVLQGPQLPIAPRSPKGQRQLPATSRMTRTPARGSACHR</sequence>
<dbReference type="RefSeq" id="WP_022605685.1">
    <property type="nucleotide sequence ID" value="NZ_ASSJ01000031.1"/>
</dbReference>
<evidence type="ECO:0000256" key="2">
    <source>
        <dbReference type="SAM" id="Phobius"/>
    </source>
</evidence>
<gene>
    <name evidence="3" type="ORF">KR51_00012200</name>
</gene>
<feature type="transmembrane region" description="Helical" evidence="2">
    <location>
        <begin position="354"/>
        <end position="382"/>
    </location>
</feature>
<dbReference type="PANTHER" id="PTHR37422">
    <property type="entry name" value="TEICHURONIC ACID BIOSYNTHESIS PROTEIN TUAE"/>
    <property type="match status" value="1"/>
</dbReference>
<feature type="transmembrane region" description="Helical" evidence="2">
    <location>
        <begin position="188"/>
        <end position="212"/>
    </location>
</feature>
<keyword evidence="4" id="KW-1185">Reference proteome</keyword>
<dbReference type="PATRIC" id="fig|582515.4.peg.1369"/>
<reference evidence="3 4" key="1">
    <citation type="submission" date="2013-05" db="EMBL/GenBank/DDBJ databases">
        <title>Draft genome sequence of Rubidibacter lacunae KORDI 51-2.</title>
        <authorList>
            <person name="Choi D.H."/>
            <person name="Noh J.H."/>
            <person name="Kwon K.-K."/>
            <person name="Lee J.-H."/>
            <person name="Ryu J.-Y."/>
        </authorList>
    </citation>
    <scope>NUCLEOTIDE SEQUENCE [LARGE SCALE GENOMIC DNA]</scope>
    <source>
        <strain evidence="3 4">KORDI 51-2</strain>
    </source>
</reference>
<proteinExistence type="predicted"/>
<evidence type="ECO:0000313" key="3">
    <source>
        <dbReference type="EMBL" id="ERN42130.1"/>
    </source>
</evidence>
<dbReference type="InParanoid" id="U5DR27"/>
<feature type="transmembrane region" description="Helical" evidence="2">
    <location>
        <begin position="6"/>
        <end position="21"/>
    </location>
</feature>
<dbReference type="Proteomes" id="UP000016960">
    <property type="component" value="Unassembled WGS sequence"/>
</dbReference>
<dbReference type="InterPro" id="IPR051533">
    <property type="entry name" value="WaaL-like"/>
</dbReference>
<feature type="transmembrane region" description="Helical" evidence="2">
    <location>
        <begin position="28"/>
        <end position="47"/>
    </location>
</feature>
<dbReference type="EMBL" id="ASSJ01000031">
    <property type="protein sequence ID" value="ERN42130.1"/>
    <property type="molecule type" value="Genomic_DNA"/>
</dbReference>
<accession>U5DR27</accession>
<evidence type="ECO:0008006" key="5">
    <source>
        <dbReference type="Google" id="ProtNLM"/>
    </source>
</evidence>
<feature type="transmembrane region" description="Helical" evidence="2">
    <location>
        <begin position="394"/>
        <end position="411"/>
    </location>
</feature>
<organism evidence="3 4">
    <name type="scientific">Rubidibacter lacunae KORDI 51-2</name>
    <dbReference type="NCBI Taxonomy" id="582515"/>
    <lineage>
        <taxon>Bacteria</taxon>
        <taxon>Bacillati</taxon>
        <taxon>Cyanobacteriota</taxon>
        <taxon>Cyanophyceae</taxon>
        <taxon>Oscillatoriophycideae</taxon>
        <taxon>Chroococcales</taxon>
        <taxon>Aphanothecaceae</taxon>
        <taxon>Rubidibacter</taxon>
    </lineage>
</organism>
<keyword evidence="2" id="KW-0812">Transmembrane</keyword>
<protein>
    <recommendedName>
        <fullName evidence="5">O-antigen ligase like membrane protein</fullName>
    </recommendedName>
</protein>
<dbReference type="PANTHER" id="PTHR37422:SF13">
    <property type="entry name" value="LIPOPOLYSACCHARIDE BIOSYNTHESIS PROTEIN PA4999-RELATED"/>
    <property type="match status" value="1"/>
</dbReference>
<dbReference type="AlphaFoldDB" id="U5DR27"/>
<name>U5DR27_9CHRO</name>
<evidence type="ECO:0000256" key="1">
    <source>
        <dbReference type="SAM" id="MobiDB-lite"/>
    </source>
</evidence>
<keyword evidence="2" id="KW-1133">Transmembrane helix</keyword>